<name>A0A4U5MR71_STECR</name>
<keyword evidence="3" id="KW-1185">Reference proteome</keyword>
<evidence type="ECO:0000313" key="2">
    <source>
        <dbReference type="EMBL" id="TKR72169.1"/>
    </source>
</evidence>
<reference evidence="2 3" key="1">
    <citation type="journal article" date="2015" name="Genome Biol.">
        <title>Comparative genomics of Steinernema reveals deeply conserved gene regulatory networks.</title>
        <authorList>
            <person name="Dillman A.R."/>
            <person name="Macchietto M."/>
            <person name="Porter C.F."/>
            <person name="Rogers A."/>
            <person name="Williams B."/>
            <person name="Antoshechkin I."/>
            <person name="Lee M.M."/>
            <person name="Goodwin Z."/>
            <person name="Lu X."/>
            <person name="Lewis E.E."/>
            <person name="Goodrich-Blair H."/>
            <person name="Stock S.P."/>
            <person name="Adams B.J."/>
            <person name="Sternberg P.W."/>
            <person name="Mortazavi A."/>
        </authorList>
    </citation>
    <scope>NUCLEOTIDE SEQUENCE [LARGE SCALE GENOMIC DNA]</scope>
    <source>
        <strain evidence="2 3">ALL</strain>
    </source>
</reference>
<gene>
    <name evidence="2" type="ORF">L596_019667</name>
</gene>
<dbReference type="EMBL" id="AZBU02000006">
    <property type="protein sequence ID" value="TKR72169.1"/>
    <property type="molecule type" value="Genomic_DNA"/>
</dbReference>
<feature type="compositionally biased region" description="Acidic residues" evidence="1">
    <location>
        <begin position="108"/>
        <end position="117"/>
    </location>
</feature>
<organism evidence="2 3">
    <name type="scientific">Steinernema carpocapsae</name>
    <name type="common">Entomopathogenic nematode</name>
    <dbReference type="NCBI Taxonomy" id="34508"/>
    <lineage>
        <taxon>Eukaryota</taxon>
        <taxon>Metazoa</taxon>
        <taxon>Ecdysozoa</taxon>
        <taxon>Nematoda</taxon>
        <taxon>Chromadorea</taxon>
        <taxon>Rhabditida</taxon>
        <taxon>Tylenchina</taxon>
        <taxon>Panagrolaimomorpha</taxon>
        <taxon>Strongyloidoidea</taxon>
        <taxon>Steinernematidae</taxon>
        <taxon>Steinernema</taxon>
    </lineage>
</organism>
<comment type="caution">
    <text evidence="2">The sequence shown here is derived from an EMBL/GenBank/DDBJ whole genome shotgun (WGS) entry which is preliminary data.</text>
</comment>
<sequence>MCLLRQFGEKAMELLLGEVEKHPSLYGLCSKPYRDSIAWGKVLENVQKKYPEVTDHTAWRSWYCFRYNYHRNSCSQKWRKRMAFCTLEVVGNKRSRGKPSSKMKGEGDPEEGEFREEPLEEEVFEPSPPPPQAYPAMADCFDTYTPPPVIRNVNNATSHCLLRKYGDAAMEMLVEEIQKHPTLYPLKAKPYRDSVAWGKVLEALQQVYPTITDREAWRSWYCFRYNYQRRSCSRKWIDRMSFVDLAGDQNSVRSRPGGPRIHKFSGSNAFLERLQNGPPPDREPQRVIKYEDDYGNLLGSANFDSINASYDGGYNNNGAMEFEPDIPTYSGENFNYSQDYEDEHMMMEPAMDPDEVVDQVAQFSTIIGAPALAPKPAPKIMRLYRTPPTARTPSTLPNTSGGTIRRIISRSSGVPTNGVGYRIIRSTSGGSFGVTSGTPLQTLTSVLGPQPGPSTGPRRLTVLKAGSTLFKPVPQSQIITLDADEDTKPEVKPFVRQIRQIVRPAEAPLPAQPAPPRHDYFRSNLKTIWTDIEKMENSKQHLNAFKTKVMGKLNEMFSEEK</sequence>
<reference evidence="2 3" key="2">
    <citation type="journal article" date="2019" name="G3 (Bethesda)">
        <title>Hybrid Assembly of the Genome of the Entomopathogenic Nematode Steinernema carpocapsae Identifies the X-Chromosome.</title>
        <authorList>
            <person name="Serra L."/>
            <person name="Macchietto M."/>
            <person name="Macias-Munoz A."/>
            <person name="McGill C.J."/>
            <person name="Rodriguez I.M."/>
            <person name="Rodriguez B."/>
            <person name="Murad R."/>
            <person name="Mortazavi A."/>
        </authorList>
    </citation>
    <scope>NUCLEOTIDE SEQUENCE [LARGE SCALE GENOMIC DNA]</scope>
    <source>
        <strain evidence="2 3">ALL</strain>
    </source>
</reference>
<accession>A0A4U5MR71</accession>
<proteinExistence type="predicted"/>
<evidence type="ECO:0008006" key="4">
    <source>
        <dbReference type="Google" id="ProtNLM"/>
    </source>
</evidence>
<dbReference type="OrthoDB" id="10507144at2759"/>
<dbReference type="AlphaFoldDB" id="A0A4U5MR71"/>
<evidence type="ECO:0000256" key="1">
    <source>
        <dbReference type="SAM" id="MobiDB-lite"/>
    </source>
</evidence>
<evidence type="ECO:0000313" key="3">
    <source>
        <dbReference type="Proteomes" id="UP000298663"/>
    </source>
</evidence>
<dbReference type="Proteomes" id="UP000298663">
    <property type="component" value="Unassembled WGS sequence"/>
</dbReference>
<protein>
    <recommendedName>
        <fullName evidence="4">MADF domain-containing protein</fullName>
    </recommendedName>
</protein>
<feature type="region of interest" description="Disordered" evidence="1">
    <location>
        <begin position="93"/>
        <end position="117"/>
    </location>
</feature>